<keyword evidence="2" id="KW-0238">DNA-binding</keyword>
<feature type="compositionally biased region" description="Polar residues" evidence="6">
    <location>
        <begin position="476"/>
        <end position="488"/>
    </location>
</feature>
<feature type="compositionally biased region" description="Polar residues" evidence="6">
    <location>
        <begin position="37"/>
        <end position="55"/>
    </location>
</feature>
<dbReference type="InterPro" id="IPR011598">
    <property type="entry name" value="bHLH_dom"/>
</dbReference>
<evidence type="ECO:0000313" key="8">
    <source>
        <dbReference type="EMBL" id="KAK0550586.1"/>
    </source>
</evidence>
<dbReference type="GO" id="GO:0090575">
    <property type="term" value="C:RNA polymerase II transcription regulator complex"/>
    <property type="evidence" value="ECO:0007669"/>
    <property type="project" value="TreeGrafter"/>
</dbReference>
<feature type="compositionally biased region" description="Low complexity" evidence="6">
    <location>
        <begin position="20"/>
        <end position="35"/>
    </location>
</feature>
<feature type="region of interest" description="Disordered" evidence="6">
    <location>
        <begin position="463"/>
        <end position="488"/>
    </location>
</feature>
<dbReference type="EMBL" id="JAPDMZ010000090">
    <property type="protein sequence ID" value="KAK0550586.1"/>
    <property type="molecule type" value="Genomic_DNA"/>
</dbReference>
<feature type="compositionally biased region" description="Low complexity" evidence="6">
    <location>
        <begin position="181"/>
        <end position="192"/>
    </location>
</feature>
<reference evidence="8" key="1">
    <citation type="journal article" date="2023" name="PhytoFront">
        <title>Draft Genome Resources of Seven Strains of Tilletia horrida, Causal Agent of Kernel Smut of Rice.</title>
        <authorList>
            <person name="Khanal S."/>
            <person name="Antony Babu S."/>
            <person name="Zhou X.G."/>
        </authorList>
    </citation>
    <scope>NUCLEOTIDE SEQUENCE</scope>
    <source>
        <strain evidence="8">TX6</strain>
    </source>
</reference>
<gene>
    <name evidence="8" type="ORF">OC846_003601</name>
</gene>
<feature type="compositionally biased region" description="Basic residues" evidence="6">
    <location>
        <begin position="326"/>
        <end position="337"/>
    </location>
</feature>
<keyword evidence="5" id="KW-0539">Nucleus</keyword>
<dbReference type="PROSITE" id="PS50888">
    <property type="entry name" value="BHLH"/>
    <property type="match status" value="1"/>
</dbReference>
<proteinExistence type="predicted"/>
<organism evidence="8 9">
    <name type="scientific">Tilletia horrida</name>
    <dbReference type="NCBI Taxonomy" id="155126"/>
    <lineage>
        <taxon>Eukaryota</taxon>
        <taxon>Fungi</taxon>
        <taxon>Dikarya</taxon>
        <taxon>Basidiomycota</taxon>
        <taxon>Ustilaginomycotina</taxon>
        <taxon>Exobasidiomycetes</taxon>
        <taxon>Tilletiales</taxon>
        <taxon>Tilletiaceae</taxon>
        <taxon>Tilletia</taxon>
    </lineage>
</organism>
<dbReference type="PANTHER" id="PTHR10328:SF3">
    <property type="entry name" value="PROTEIN MAX"/>
    <property type="match status" value="1"/>
</dbReference>
<evidence type="ECO:0000256" key="3">
    <source>
        <dbReference type="ARBA" id="ARBA00023159"/>
    </source>
</evidence>
<dbReference type="Gene3D" id="4.10.280.10">
    <property type="entry name" value="Helix-loop-helix DNA-binding domain"/>
    <property type="match status" value="1"/>
</dbReference>
<dbReference type="PANTHER" id="PTHR10328">
    <property type="entry name" value="PROTEIN MAX MYC-ASSOCIATED FACTOR X"/>
    <property type="match status" value="1"/>
</dbReference>
<feature type="compositionally biased region" description="Acidic residues" evidence="6">
    <location>
        <begin position="197"/>
        <end position="211"/>
    </location>
</feature>
<keyword evidence="3" id="KW-0010">Activator</keyword>
<evidence type="ECO:0000256" key="1">
    <source>
        <dbReference type="ARBA" id="ARBA00023015"/>
    </source>
</evidence>
<feature type="domain" description="BHLH" evidence="7">
    <location>
        <begin position="70"/>
        <end position="122"/>
    </location>
</feature>
<evidence type="ECO:0000256" key="6">
    <source>
        <dbReference type="SAM" id="MobiDB-lite"/>
    </source>
</evidence>
<protein>
    <recommendedName>
        <fullName evidence="7">BHLH domain-containing protein</fullName>
    </recommendedName>
</protein>
<sequence>MAPTRSDQSKRKGPYPVSGPSTSSPTNSANSRARSISGASSLMTASGVASATPQPSDAAGPSMPRTRTVKKREVHNAIERDRRNRLNERFLELASKLPATSSVRRPSKNLVIIKSLQFVVDALAHEDIYRSLIEQLLRENVAMRSEINEGRAVQNIAPLQPSPGIQLPATLAEIGRASHNGSSRGPRTGSGSAALYMDDDDEDEGEDDRDAEYDGRMIIKQSNSRRNSMANLASLMHHTDGGAIVQAQPYDGVNLYQPHTSGMSSFQASPALFSNTFASSQGGSYVPVTATPPFSSFSGMPMPVPTAQHPGQDQHLHHHEHERQHSHEHHSHHHHPPLHADQPFPSLGLDGQATDVGADGTLHGLVRGVDFRSAHASAAAVSSAGAAAAAAAAPVSSAAHGSRPSLYGHLSAYAAAPGAPTSFGQTPASASASGTATAHDEHHNSISSIASFHEHWLSMASTNMSGHSGPTAAVSPDNTLVSSSRGSTPTDFGKWISDDLRQYQKLAEQQQQHGNVLSEYHAGPTTAAAGVSDQKTGGSGDDNRPKFDAAAFFLSVGTDPATAGAIAA</sequence>
<feature type="region of interest" description="Disordered" evidence="6">
    <location>
        <begin position="1"/>
        <end position="81"/>
    </location>
</feature>
<feature type="compositionally biased region" description="Low complexity" evidence="6">
    <location>
        <begin position="426"/>
        <end position="437"/>
    </location>
</feature>
<dbReference type="InterPro" id="IPR036638">
    <property type="entry name" value="HLH_DNA-bd_sf"/>
</dbReference>
<name>A0AAN6GQ67_9BASI</name>
<dbReference type="SMART" id="SM00353">
    <property type="entry name" value="HLH"/>
    <property type="match status" value="1"/>
</dbReference>
<evidence type="ECO:0000313" key="9">
    <source>
        <dbReference type="Proteomes" id="UP001176517"/>
    </source>
</evidence>
<keyword evidence="1" id="KW-0805">Transcription regulation</keyword>
<evidence type="ECO:0000256" key="5">
    <source>
        <dbReference type="ARBA" id="ARBA00023242"/>
    </source>
</evidence>
<dbReference type="GO" id="GO:0046983">
    <property type="term" value="F:protein dimerization activity"/>
    <property type="evidence" value="ECO:0007669"/>
    <property type="project" value="InterPro"/>
</dbReference>
<keyword evidence="9" id="KW-1185">Reference proteome</keyword>
<dbReference type="GO" id="GO:0003677">
    <property type="term" value="F:DNA binding"/>
    <property type="evidence" value="ECO:0007669"/>
    <property type="project" value="UniProtKB-KW"/>
</dbReference>
<evidence type="ECO:0000256" key="2">
    <source>
        <dbReference type="ARBA" id="ARBA00023125"/>
    </source>
</evidence>
<dbReference type="SUPFAM" id="SSF47459">
    <property type="entry name" value="HLH, helix-loop-helix DNA-binding domain"/>
    <property type="match status" value="1"/>
</dbReference>
<dbReference type="Proteomes" id="UP001176517">
    <property type="component" value="Unassembled WGS sequence"/>
</dbReference>
<keyword evidence="4" id="KW-0804">Transcription</keyword>
<evidence type="ECO:0000256" key="4">
    <source>
        <dbReference type="ARBA" id="ARBA00023163"/>
    </source>
</evidence>
<dbReference type="AlphaFoldDB" id="A0AAN6GQ67"/>
<evidence type="ECO:0000259" key="7">
    <source>
        <dbReference type="PROSITE" id="PS50888"/>
    </source>
</evidence>
<feature type="region of interest" description="Disordered" evidence="6">
    <location>
        <begin position="176"/>
        <end position="211"/>
    </location>
</feature>
<dbReference type="Pfam" id="PF00010">
    <property type="entry name" value="HLH"/>
    <property type="match status" value="1"/>
</dbReference>
<feature type="compositionally biased region" description="Basic and acidic residues" evidence="6">
    <location>
        <begin position="312"/>
        <end position="325"/>
    </location>
</feature>
<feature type="region of interest" description="Disordered" evidence="6">
    <location>
        <begin position="422"/>
        <end position="442"/>
    </location>
</feature>
<comment type="caution">
    <text evidence="8">The sequence shown here is derived from an EMBL/GenBank/DDBJ whole genome shotgun (WGS) entry which is preliminary data.</text>
</comment>
<feature type="region of interest" description="Disordered" evidence="6">
    <location>
        <begin position="297"/>
        <end position="352"/>
    </location>
</feature>
<dbReference type="GO" id="GO:0045944">
    <property type="term" value="P:positive regulation of transcription by RNA polymerase II"/>
    <property type="evidence" value="ECO:0007669"/>
    <property type="project" value="TreeGrafter"/>
</dbReference>
<accession>A0AAN6GQ67</accession>
<dbReference type="GO" id="GO:0003700">
    <property type="term" value="F:DNA-binding transcription factor activity"/>
    <property type="evidence" value="ECO:0007669"/>
    <property type="project" value="TreeGrafter"/>
</dbReference>